<evidence type="ECO:0000313" key="1">
    <source>
        <dbReference type="EMBL" id="KGT74544.1"/>
    </source>
</evidence>
<proteinExistence type="predicted"/>
<comment type="caution">
    <text evidence="1">The sequence shown here is derived from an EMBL/GenBank/DDBJ whole genome shotgun (WGS) entry which is preliminary data.</text>
</comment>
<reference evidence="1 2" key="1">
    <citation type="submission" date="2014-09" db="EMBL/GenBank/DDBJ databases">
        <title>Draft genome of Bradyrhizobium japonicum Is-34.</title>
        <authorList>
            <person name="Tsurumaru H."/>
            <person name="Yamakawa T."/>
            <person name="Hashimoto S."/>
            <person name="Okizaki K."/>
            <person name="Kanesaki Y."/>
            <person name="Yoshikawa H."/>
            <person name="Yajima S."/>
        </authorList>
    </citation>
    <scope>NUCLEOTIDE SEQUENCE [LARGE SCALE GENOMIC DNA]</scope>
    <source>
        <strain evidence="1 2">Is-34</strain>
    </source>
</reference>
<name>A0A0A3XMS3_BRAJP</name>
<protein>
    <submittedName>
        <fullName evidence="1">Uncharacterized protein</fullName>
    </submittedName>
</protein>
<dbReference type="EMBL" id="JRPN01000030">
    <property type="protein sequence ID" value="KGT74544.1"/>
    <property type="molecule type" value="Genomic_DNA"/>
</dbReference>
<dbReference type="AlphaFoldDB" id="A0A0A3XMS3"/>
<sequence length="71" mass="7776">MPRFCFHPCRSAHALALAPRIGLDLGAAVESDGRSAVRFGNRISPAKTLRLQASALITRERCAYAPYDTFL</sequence>
<gene>
    <name evidence="1" type="ORF">MA20_38355</name>
</gene>
<dbReference type="Proteomes" id="UP000030377">
    <property type="component" value="Unassembled WGS sequence"/>
</dbReference>
<accession>A0A0A3XMS3</accession>
<organism evidence="1 2">
    <name type="scientific">Bradyrhizobium japonicum</name>
    <dbReference type="NCBI Taxonomy" id="375"/>
    <lineage>
        <taxon>Bacteria</taxon>
        <taxon>Pseudomonadati</taxon>
        <taxon>Pseudomonadota</taxon>
        <taxon>Alphaproteobacteria</taxon>
        <taxon>Hyphomicrobiales</taxon>
        <taxon>Nitrobacteraceae</taxon>
        <taxon>Bradyrhizobium</taxon>
    </lineage>
</organism>
<evidence type="ECO:0000313" key="2">
    <source>
        <dbReference type="Proteomes" id="UP000030377"/>
    </source>
</evidence>